<proteinExistence type="predicted"/>
<dbReference type="Proteomes" id="UP000004810">
    <property type="component" value="Unassembled WGS sequence"/>
</dbReference>
<dbReference type="EMBL" id="ADBV01002679">
    <property type="protein sequence ID" value="EJW82717.1"/>
    <property type="molecule type" value="Genomic_DNA"/>
</dbReference>
<sequence length="154" mass="18535">MLHTSSSYIFTLHAYDVNKTLRHLYPLDPADQTMSQCWSCMKFMEGVSEAIFKWQRCLSHFDYYMIMREYRIGEHNFPFEEDFFDELDSLTEDNLHELYRIAALQYPKFLNLLISENYLLSISGTQRSKEVPEYDFKFVLPSSEEKWPFLEIHD</sequence>
<accession>J9EZT2</accession>
<protein>
    <submittedName>
        <fullName evidence="1">Uncharacterized protein</fullName>
    </submittedName>
</protein>
<organism evidence="1 2">
    <name type="scientific">Wuchereria bancrofti</name>
    <dbReference type="NCBI Taxonomy" id="6293"/>
    <lineage>
        <taxon>Eukaryota</taxon>
        <taxon>Metazoa</taxon>
        <taxon>Ecdysozoa</taxon>
        <taxon>Nematoda</taxon>
        <taxon>Chromadorea</taxon>
        <taxon>Rhabditida</taxon>
        <taxon>Spirurina</taxon>
        <taxon>Spiruromorpha</taxon>
        <taxon>Filarioidea</taxon>
        <taxon>Onchocercidae</taxon>
        <taxon>Wuchereria</taxon>
    </lineage>
</organism>
<gene>
    <name evidence="1" type="ORF">WUBG_06375</name>
</gene>
<evidence type="ECO:0000313" key="2">
    <source>
        <dbReference type="Proteomes" id="UP000004810"/>
    </source>
</evidence>
<comment type="caution">
    <text evidence="1">The sequence shown here is derived from an EMBL/GenBank/DDBJ whole genome shotgun (WGS) entry which is preliminary data.</text>
</comment>
<reference evidence="2" key="1">
    <citation type="submission" date="2012-08" db="EMBL/GenBank/DDBJ databases">
        <title>The Genome Sequence of Wuchereria bancrofti.</title>
        <authorList>
            <person name="Nutman T.B."/>
            <person name="Fink D.L."/>
            <person name="Russ C."/>
            <person name="Young S."/>
            <person name="Zeng Q."/>
            <person name="Koehrsen M."/>
            <person name="Alvarado L."/>
            <person name="Berlin A."/>
            <person name="Chapman S.B."/>
            <person name="Chen Z."/>
            <person name="Freedman E."/>
            <person name="Gellesch M."/>
            <person name="Goldberg J."/>
            <person name="Griggs A."/>
            <person name="Gujja S."/>
            <person name="Heilman E.R."/>
            <person name="Heiman D."/>
            <person name="Hepburn T."/>
            <person name="Howarth C."/>
            <person name="Jen D."/>
            <person name="Larson L."/>
            <person name="Lewis B."/>
            <person name="Mehta T."/>
            <person name="Park D."/>
            <person name="Pearson M."/>
            <person name="Roberts A."/>
            <person name="Saif S."/>
            <person name="Shea T."/>
            <person name="Shenoy N."/>
            <person name="Sisk P."/>
            <person name="Stolte C."/>
            <person name="Sykes S."/>
            <person name="Walk T."/>
            <person name="White J."/>
            <person name="Yandava C."/>
            <person name="Haas B."/>
            <person name="Henn M.R."/>
            <person name="Nusbaum C."/>
            <person name="Birren B."/>
        </authorList>
    </citation>
    <scope>NUCLEOTIDE SEQUENCE [LARGE SCALE GENOMIC DNA]</scope>
    <source>
        <strain evidence="2">NA</strain>
    </source>
</reference>
<dbReference type="AlphaFoldDB" id="J9EZT2"/>
<evidence type="ECO:0000313" key="1">
    <source>
        <dbReference type="EMBL" id="EJW82717.1"/>
    </source>
</evidence>
<name>J9EZT2_WUCBA</name>